<dbReference type="RefSeq" id="WP_243576504.1">
    <property type="nucleotide sequence ID" value="NZ_CP094529.1"/>
</dbReference>
<evidence type="ECO:0008006" key="3">
    <source>
        <dbReference type="Google" id="ProtNLM"/>
    </source>
</evidence>
<sequence length="168" mass="18781">MQKVIIVFTLIISNIFFGQARKKAERDTEQWRYEVECAGTGAEGTYLVKVWSYSKRGNVSIEQAKKNAVHGVVFKGFVGNGRDCITQKALATNPNIEVEQEAYFDNFFEDGGKYMKYVNVSSDGNIDAKDRMKVGREYKIGIVVSVMKDALRKDLESAGVIRGLSSGF</sequence>
<accession>A0ABY4BKE1</accession>
<dbReference type="EMBL" id="CP094529">
    <property type="protein sequence ID" value="UOE38191.1"/>
    <property type="molecule type" value="Genomic_DNA"/>
</dbReference>
<dbReference type="Proteomes" id="UP000831068">
    <property type="component" value="Chromosome"/>
</dbReference>
<organism evidence="1 2">
    <name type="scientific">Chryseobacterium oryzae</name>
    <dbReference type="NCBI Taxonomy" id="2929799"/>
    <lineage>
        <taxon>Bacteria</taxon>
        <taxon>Pseudomonadati</taxon>
        <taxon>Bacteroidota</taxon>
        <taxon>Flavobacteriia</taxon>
        <taxon>Flavobacteriales</taxon>
        <taxon>Weeksellaceae</taxon>
        <taxon>Chryseobacterium group</taxon>
        <taxon>Chryseobacterium</taxon>
    </lineage>
</organism>
<name>A0ABY4BKE1_9FLAO</name>
<evidence type="ECO:0000313" key="1">
    <source>
        <dbReference type="EMBL" id="UOE38191.1"/>
    </source>
</evidence>
<gene>
    <name evidence="1" type="ORF">MTP08_14230</name>
</gene>
<reference evidence="1 2" key="1">
    <citation type="submission" date="2022-03" db="EMBL/GenBank/DDBJ databases">
        <title>Chryseobacterium sp. isolated from the Andong Sikhe.</title>
        <authorList>
            <person name="Won M."/>
            <person name="Kim S.-J."/>
            <person name="Kwon S.-W."/>
        </authorList>
    </citation>
    <scope>NUCLEOTIDE SEQUENCE [LARGE SCALE GENOMIC DNA]</scope>
    <source>
        <strain evidence="1 2">ADR-1</strain>
    </source>
</reference>
<protein>
    <recommendedName>
        <fullName evidence="3">DUF4468 domain-containing protein</fullName>
    </recommendedName>
</protein>
<keyword evidence="2" id="KW-1185">Reference proteome</keyword>
<proteinExistence type="predicted"/>
<evidence type="ECO:0000313" key="2">
    <source>
        <dbReference type="Proteomes" id="UP000831068"/>
    </source>
</evidence>